<keyword evidence="1" id="KW-0732">Signal</keyword>
<protein>
    <submittedName>
        <fullName evidence="4">Salicylic acid-binding protein 2</fullName>
    </submittedName>
</protein>
<dbReference type="InterPro" id="IPR000073">
    <property type="entry name" value="AB_hydrolase_1"/>
</dbReference>
<name>A0ABM0PMU0_PRUMU</name>
<dbReference type="InterPro" id="IPR029058">
    <property type="entry name" value="AB_hydrolase_fold"/>
</dbReference>
<proteinExistence type="predicted"/>
<dbReference type="SUPFAM" id="SSF53474">
    <property type="entry name" value="alpha/beta-Hydrolases"/>
    <property type="match status" value="1"/>
</dbReference>
<evidence type="ECO:0000313" key="4">
    <source>
        <dbReference type="RefSeq" id="XP_008241857.2"/>
    </source>
</evidence>
<evidence type="ECO:0000256" key="1">
    <source>
        <dbReference type="SAM" id="SignalP"/>
    </source>
</evidence>
<accession>A0ABM0PMU0</accession>
<dbReference type="Gene3D" id="3.40.50.1820">
    <property type="entry name" value="alpha/beta hydrolase"/>
    <property type="match status" value="1"/>
</dbReference>
<keyword evidence="3" id="KW-1185">Reference proteome</keyword>
<gene>
    <name evidence="4" type="primary">LOC103340240</name>
</gene>
<dbReference type="GeneID" id="103340240"/>
<dbReference type="InterPro" id="IPR045889">
    <property type="entry name" value="MES/HNL"/>
</dbReference>
<reference evidence="4" key="2">
    <citation type="submission" date="2025-08" db="UniProtKB">
        <authorList>
            <consortium name="RefSeq"/>
        </authorList>
    </citation>
    <scope>IDENTIFICATION</scope>
</reference>
<evidence type="ECO:0000313" key="3">
    <source>
        <dbReference type="Proteomes" id="UP000694861"/>
    </source>
</evidence>
<reference evidence="3" key="1">
    <citation type="journal article" date="2012" name="Nat. Commun.">
        <title>The genome of Prunus mume.</title>
        <authorList>
            <person name="Zhang Q."/>
            <person name="Chen W."/>
            <person name="Sun L."/>
            <person name="Zhao F."/>
            <person name="Huang B."/>
            <person name="Yang W."/>
            <person name="Tao Y."/>
            <person name="Wang J."/>
            <person name="Yuan Z."/>
            <person name="Fan G."/>
            <person name="Xing Z."/>
            <person name="Han C."/>
            <person name="Pan H."/>
            <person name="Zhong X."/>
            <person name="Shi W."/>
            <person name="Liang X."/>
            <person name="Du D."/>
            <person name="Sun F."/>
            <person name="Xu Z."/>
            <person name="Hao R."/>
            <person name="Lv T."/>
            <person name="Lv Y."/>
            <person name="Zheng Z."/>
            <person name="Sun M."/>
            <person name="Luo L."/>
            <person name="Cai M."/>
            <person name="Gao Y."/>
            <person name="Wang J."/>
            <person name="Yin Y."/>
            <person name="Xu X."/>
            <person name="Cheng T."/>
            <person name="Wang J."/>
        </authorList>
    </citation>
    <scope>NUCLEOTIDE SEQUENCE [LARGE SCALE GENOMIC DNA]</scope>
</reference>
<dbReference type="Proteomes" id="UP000694861">
    <property type="component" value="Linkage group LG8"/>
</dbReference>
<feature type="domain" description="AB hydrolase-1" evidence="2">
    <location>
        <begin position="60"/>
        <end position="268"/>
    </location>
</feature>
<dbReference type="RefSeq" id="XP_008241857.2">
    <property type="nucleotide sequence ID" value="XM_008243635.2"/>
</dbReference>
<dbReference type="Pfam" id="PF12697">
    <property type="entry name" value="Abhydrolase_6"/>
    <property type="match status" value="1"/>
</dbReference>
<dbReference type="PANTHER" id="PTHR10992">
    <property type="entry name" value="METHYLESTERASE FAMILY MEMBER"/>
    <property type="match status" value="1"/>
</dbReference>
<feature type="signal peptide" evidence="1">
    <location>
        <begin position="1"/>
        <end position="22"/>
    </location>
</feature>
<evidence type="ECO:0000259" key="2">
    <source>
        <dbReference type="Pfam" id="PF12697"/>
    </source>
</evidence>
<dbReference type="PANTHER" id="PTHR10992:SF1066">
    <property type="entry name" value="METHYL JASMONATE ESTERASE 1"/>
    <property type="match status" value="1"/>
</dbReference>
<organism evidence="3 4">
    <name type="scientific">Prunus mume</name>
    <name type="common">Japanese apricot</name>
    <name type="synonym">Armeniaca mume</name>
    <dbReference type="NCBI Taxonomy" id="102107"/>
    <lineage>
        <taxon>Eukaryota</taxon>
        <taxon>Viridiplantae</taxon>
        <taxon>Streptophyta</taxon>
        <taxon>Embryophyta</taxon>
        <taxon>Tracheophyta</taxon>
        <taxon>Spermatophyta</taxon>
        <taxon>Magnoliopsida</taxon>
        <taxon>eudicotyledons</taxon>
        <taxon>Gunneridae</taxon>
        <taxon>Pentapetalae</taxon>
        <taxon>rosids</taxon>
        <taxon>fabids</taxon>
        <taxon>Rosales</taxon>
        <taxon>Rosaceae</taxon>
        <taxon>Amygdaloideae</taxon>
        <taxon>Amygdaleae</taxon>
        <taxon>Prunus</taxon>
    </lineage>
</organism>
<sequence>MSSLSLKLGVFFLLFICNLSYDHQVLLDYLISKDTGICCAEDFLRMCSPSPNPEAQKKHFVLVHGAGHGAWCWYKLSALLTSAGYNVTALDLAASGDNPKQINQVHCFADYVEPLIEFIESLPPNERVILVGHSMGGACISIAMERFPEKISAAVFATALMPGPTISYLTIFEEVSSRSEFMDSQYRFDKGLNNPPTSAIFGPQRMTSVFYQLSPPEDLALALSSLRFFPLFDEEIKLTKEKYGSVPRVYIVCDQDLTIGEDVQRWMIKENPPH</sequence>
<feature type="chain" id="PRO_5045979368" evidence="1">
    <location>
        <begin position="23"/>
        <end position="274"/>
    </location>
</feature>